<sequence length="610" mass="67599">MCGITGYIGTRPPLEVALDTLKRLEYRGYDSAGVAFWGGNRLQVMKRAGKIQQLSELLNGVEAHGLAVSHTRWATHGIPNDPNAHPHTDEQGKVAVVHNGIIENYLELKQELLARGHHFSSDTDTEVLAHLIEEQLPLCETPEEAVRRALQPVRGSYAIAILFADYPDRVVVARHDSPLVIGLGEGENFIASDIPALLPYTRRVILLENGDMGVVTRDSVRLFRLDGSPVERPPIHIDWSAEAAEKGGHEHFMIKEILEQPEAVRDTLRGRLKPNGGIQFPELKLEVEDWQKFRRILIVACGTAYHAGLIGKHVLERWLRRPVEVYYSSEFRYGDPILQPNTLAIFISQSGETADTLAALRLCREAGYTTLGIVNVVGSSIARECDHVLYTQAGPEISVASTKAYSTQVALLYLLGLYLSAINGTLPMQTYTEGVKGLMQMPSLIARSLETEPQIRQIAEQLCQMPLAFYLGRGIDAFVAMEGALKIKEIAYVPTQECPAGEMKHGPLALVEPGVVAVFIATQERTREKILGNMKEIKARQGTVLLITCEGEMVLPHEADYTLFVPRPQLEELSPLVTIPVLQLFAYHVARLRGCEIDQPRNLAKSVTVE</sequence>
<dbReference type="GO" id="GO:0097367">
    <property type="term" value="F:carbohydrate derivative binding"/>
    <property type="evidence" value="ECO:0007669"/>
    <property type="project" value="InterPro"/>
</dbReference>
<evidence type="ECO:0000256" key="3">
    <source>
        <dbReference type="ARBA" id="ARBA00012916"/>
    </source>
</evidence>
<comment type="catalytic activity">
    <reaction evidence="1">
        <text>D-fructose 6-phosphate + L-glutamine = D-glucosamine 6-phosphate + L-glutamate</text>
        <dbReference type="Rhea" id="RHEA:13237"/>
        <dbReference type="ChEBI" id="CHEBI:29985"/>
        <dbReference type="ChEBI" id="CHEBI:58359"/>
        <dbReference type="ChEBI" id="CHEBI:58725"/>
        <dbReference type="ChEBI" id="CHEBI:61527"/>
        <dbReference type="EC" id="2.6.1.16"/>
    </reaction>
</comment>
<dbReference type="EC" id="2.6.1.16" evidence="3"/>
<evidence type="ECO:0000256" key="8">
    <source>
        <dbReference type="ARBA" id="ARBA00022737"/>
    </source>
</evidence>
<feature type="domain" description="SIS" evidence="11">
    <location>
        <begin position="458"/>
        <end position="600"/>
    </location>
</feature>
<dbReference type="InterPro" id="IPR047084">
    <property type="entry name" value="GFAT_N"/>
</dbReference>
<keyword evidence="7 12" id="KW-0808">Transferase</keyword>
<dbReference type="NCBIfam" id="TIGR01135">
    <property type="entry name" value="glmS"/>
    <property type="match status" value="1"/>
</dbReference>
<evidence type="ECO:0000256" key="5">
    <source>
        <dbReference type="ARBA" id="ARBA00022490"/>
    </source>
</evidence>
<dbReference type="HAMAP" id="MF_00164">
    <property type="entry name" value="GlmS"/>
    <property type="match status" value="1"/>
</dbReference>
<dbReference type="InterPro" id="IPR035490">
    <property type="entry name" value="GlmS/FrlB_SIS"/>
</dbReference>
<keyword evidence="9" id="KW-0315">Glutamine amidotransferase</keyword>
<dbReference type="GO" id="GO:0006047">
    <property type="term" value="P:UDP-N-acetylglucosamine metabolic process"/>
    <property type="evidence" value="ECO:0007669"/>
    <property type="project" value="TreeGrafter"/>
</dbReference>
<dbReference type="FunFam" id="3.40.50.10490:FF:000001">
    <property type="entry name" value="Glutamine--fructose-6-phosphate aminotransferase [isomerizing]"/>
    <property type="match status" value="1"/>
</dbReference>
<dbReference type="InterPro" id="IPR001347">
    <property type="entry name" value="SIS_dom"/>
</dbReference>
<dbReference type="FunFam" id="3.60.20.10:FF:000006">
    <property type="entry name" value="Glutamine--fructose-6-phosphate aminotransferase [isomerizing]"/>
    <property type="match status" value="1"/>
</dbReference>
<dbReference type="PANTHER" id="PTHR10937">
    <property type="entry name" value="GLUCOSAMINE--FRUCTOSE-6-PHOSPHATE AMINOTRANSFERASE, ISOMERIZING"/>
    <property type="match status" value="1"/>
</dbReference>
<dbReference type="InterPro" id="IPR005855">
    <property type="entry name" value="GFAT"/>
</dbReference>
<gene>
    <name evidence="12" type="ORF">HGMM_F51E10C05</name>
</gene>
<reference evidence="12" key="2">
    <citation type="journal article" date="2012" name="PLoS ONE">
        <title>A Deeply Branching Thermophilic Bacterium with an Ancient Acetyl-CoA Pathway Dominates a Subsurface Ecosystem.</title>
        <authorList>
            <person name="Takami H."/>
            <person name="Noguchi H."/>
            <person name="Takaki Y."/>
            <person name="Uchiyama I."/>
            <person name="Toyoda A."/>
            <person name="Nishi S."/>
            <person name="Chee G.-J."/>
            <person name="Arai W."/>
            <person name="Nunoura T."/>
            <person name="Itoh T."/>
            <person name="Hattori M."/>
            <person name="Takai K."/>
        </authorList>
    </citation>
    <scope>NUCLEOTIDE SEQUENCE</scope>
</reference>
<dbReference type="Pfam" id="PF01380">
    <property type="entry name" value="SIS"/>
    <property type="match status" value="2"/>
</dbReference>
<keyword evidence="5" id="KW-0963">Cytoplasm</keyword>
<dbReference type="PROSITE" id="PS51464">
    <property type="entry name" value="SIS"/>
    <property type="match status" value="2"/>
</dbReference>
<evidence type="ECO:0000256" key="7">
    <source>
        <dbReference type="ARBA" id="ARBA00022679"/>
    </source>
</evidence>
<dbReference type="CDD" id="cd05009">
    <property type="entry name" value="SIS_GlmS_GlmD_2"/>
    <property type="match status" value="1"/>
</dbReference>
<evidence type="ECO:0000259" key="11">
    <source>
        <dbReference type="PROSITE" id="PS51464"/>
    </source>
</evidence>
<comment type="subcellular location">
    <subcellularLocation>
        <location evidence="2">Cytoplasm</location>
    </subcellularLocation>
</comment>
<dbReference type="NCBIfam" id="NF001484">
    <property type="entry name" value="PRK00331.1"/>
    <property type="match status" value="1"/>
</dbReference>
<protein>
    <recommendedName>
        <fullName evidence="4">Glutamine--fructose-6-phosphate aminotransferase [isomerizing]</fullName>
        <ecNumber evidence="3">2.6.1.16</ecNumber>
    </recommendedName>
</protein>
<feature type="domain" description="SIS" evidence="11">
    <location>
        <begin position="286"/>
        <end position="425"/>
    </location>
</feature>
<name>H5SN57_9ZZZZ</name>
<dbReference type="GO" id="GO:0006487">
    <property type="term" value="P:protein N-linked glycosylation"/>
    <property type="evidence" value="ECO:0007669"/>
    <property type="project" value="TreeGrafter"/>
</dbReference>
<keyword evidence="8" id="KW-0677">Repeat</keyword>
<evidence type="ECO:0000256" key="2">
    <source>
        <dbReference type="ARBA" id="ARBA00004496"/>
    </source>
</evidence>
<feature type="domain" description="Glutamine amidotransferase type-2" evidence="10">
    <location>
        <begin position="2"/>
        <end position="218"/>
    </location>
</feature>
<dbReference type="InterPro" id="IPR029055">
    <property type="entry name" value="Ntn_hydrolases_N"/>
</dbReference>
<evidence type="ECO:0000313" key="12">
    <source>
        <dbReference type="EMBL" id="BAL57593.1"/>
    </source>
</evidence>
<organism evidence="12">
    <name type="scientific">uncultured prokaryote</name>
    <dbReference type="NCBI Taxonomy" id="198431"/>
    <lineage>
        <taxon>unclassified sequences</taxon>
        <taxon>environmental samples</taxon>
    </lineage>
</organism>
<dbReference type="Gene3D" id="3.60.20.10">
    <property type="entry name" value="Glutamine Phosphoribosylpyrophosphate, subunit 1, domain 1"/>
    <property type="match status" value="1"/>
</dbReference>
<keyword evidence="6 12" id="KW-0032">Aminotransferase</keyword>
<evidence type="ECO:0000256" key="1">
    <source>
        <dbReference type="ARBA" id="ARBA00001031"/>
    </source>
</evidence>
<dbReference type="EMBL" id="AP011780">
    <property type="protein sequence ID" value="BAL57593.1"/>
    <property type="molecule type" value="Genomic_DNA"/>
</dbReference>
<dbReference type="InterPro" id="IPR046348">
    <property type="entry name" value="SIS_dom_sf"/>
</dbReference>
<accession>H5SN57</accession>
<dbReference type="SUPFAM" id="SSF53697">
    <property type="entry name" value="SIS domain"/>
    <property type="match status" value="1"/>
</dbReference>
<dbReference type="SUPFAM" id="SSF56235">
    <property type="entry name" value="N-terminal nucleophile aminohydrolases (Ntn hydrolases)"/>
    <property type="match status" value="1"/>
</dbReference>
<evidence type="ECO:0000256" key="4">
    <source>
        <dbReference type="ARBA" id="ARBA00016090"/>
    </source>
</evidence>
<dbReference type="AlphaFoldDB" id="H5SN57"/>
<dbReference type="CDD" id="cd00714">
    <property type="entry name" value="GFAT"/>
    <property type="match status" value="1"/>
</dbReference>
<evidence type="ECO:0000256" key="9">
    <source>
        <dbReference type="ARBA" id="ARBA00022962"/>
    </source>
</evidence>
<dbReference type="Pfam" id="PF13522">
    <property type="entry name" value="GATase_6"/>
    <property type="match status" value="1"/>
</dbReference>
<dbReference type="PANTHER" id="PTHR10937:SF0">
    <property type="entry name" value="GLUTAMINE--FRUCTOSE-6-PHOSPHATE TRANSAMINASE (ISOMERIZING)"/>
    <property type="match status" value="1"/>
</dbReference>
<dbReference type="GO" id="GO:0004360">
    <property type="term" value="F:glutamine-fructose-6-phosphate transaminase (isomerizing) activity"/>
    <property type="evidence" value="ECO:0007669"/>
    <property type="project" value="UniProtKB-EC"/>
</dbReference>
<dbReference type="InterPro" id="IPR035466">
    <property type="entry name" value="GlmS/AgaS_SIS"/>
</dbReference>
<dbReference type="PROSITE" id="PS51278">
    <property type="entry name" value="GATASE_TYPE_2"/>
    <property type="match status" value="1"/>
</dbReference>
<dbReference type="CDD" id="cd05008">
    <property type="entry name" value="SIS_GlmS_GlmD_1"/>
    <property type="match status" value="1"/>
</dbReference>
<evidence type="ECO:0000259" key="10">
    <source>
        <dbReference type="PROSITE" id="PS51278"/>
    </source>
</evidence>
<dbReference type="Gene3D" id="3.40.50.10490">
    <property type="entry name" value="Glucose-6-phosphate isomerase like protein, domain 1"/>
    <property type="match status" value="2"/>
</dbReference>
<proteinExistence type="inferred from homology"/>
<evidence type="ECO:0000256" key="6">
    <source>
        <dbReference type="ARBA" id="ARBA00022576"/>
    </source>
</evidence>
<dbReference type="InterPro" id="IPR017932">
    <property type="entry name" value="GATase_2_dom"/>
</dbReference>
<dbReference type="GO" id="GO:0006002">
    <property type="term" value="P:fructose 6-phosphate metabolic process"/>
    <property type="evidence" value="ECO:0007669"/>
    <property type="project" value="TreeGrafter"/>
</dbReference>
<reference evidence="12" key="1">
    <citation type="journal article" date="2005" name="Environ. Microbiol.">
        <title>Genetic and functional properties of uncultivated thermophilic crenarchaeotes from a subsurface gold mine as revealed by analysis of genome fragments.</title>
        <authorList>
            <person name="Nunoura T."/>
            <person name="Hirayama H."/>
            <person name="Takami H."/>
            <person name="Oida H."/>
            <person name="Nishi S."/>
            <person name="Shimamura S."/>
            <person name="Suzuki Y."/>
            <person name="Inagaki F."/>
            <person name="Takai K."/>
            <person name="Nealson K.H."/>
            <person name="Horikoshi K."/>
        </authorList>
    </citation>
    <scope>NUCLEOTIDE SEQUENCE</scope>
</reference>